<dbReference type="GO" id="GO:0004222">
    <property type="term" value="F:metalloendopeptidase activity"/>
    <property type="evidence" value="ECO:0007669"/>
    <property type="project" value="InterPro"/>
</dbReference>
<dbReference type="PANTHER" id="PTHR22726:SF24">
    <property type="entry name" value="M48 FAMILY METALLOPEPTIDASE"/>
    <property type="match status" value="1"/>
</dbReference>
<gene>
    <name evidence="9" type="ORF">GCM10008090_22110</name>
</gene>
<feature type="signal peptide" evidence="7">
    <location>
        <begin position="1"/>
        <end position="30"/>
    </location>
</feature>
<dbReference type="InterPro" id="IPR001915">
    <property type="entry name" value="Peptidase_M48"/>
</dbReference>
<evidence type="ECO:0000256" key="6">
    <source>
        <dbReference type="ARBA" id="ARBA00023049"/>
    </source>
</evidence>
<evidence type="ECO:0000256" key="3">
    <source>
        <dbReference type="ARBA" id="ARBA00022723"/>
    </source>
</evidence>
<dbReference type="GO" id="GO:0051603">
    <property type="term" value="P:proteolysis involved in protein catabolic process"/>
    <property type="evidence" value="ECO:0007669"/>
    <property type="project" value="TreeGrafter"/>
</dbReference>
<dbReference type="Pfam" id="PF01435">
    <property type="entry name" value="Peptidase_M48"/>
    <property type="match status" value="1"/>
</dbReference>
<feature type="chain" id="PRO_5036996309" description="Peptidase M48 domain-containing protein" evidence="7">
    <location>
        <begin position="31"/>
        <end position="488"/>
    </location>
</feature>
<dbReference type="AlphaFoldDB" id="A0A918RUR3"/>
<accession>A0A918RUR3</accession>
<dbReference type="GO" id="GO:0046872">
    <property type="term" value="F:metal ion binding"/>
    <property type="evidence" value="ECO:0007669"/>
    <property type="project" value="UniProtKB-KW"/>
</dbReference>
<dbReference type="EMBL" id="BMXA01000003">
    <property type="protein sequence ID" value="GHA11885.1"/>
    <property type="molecule type" value="Genomic_DNA"/>
</dbReference>
<evidence type="ECO:0000256" key="7">
    <source>
        <dbReference type="SAM" id="SignalP"/>
    </source>
</evidence>
<dbReference type="GO" id="GO:0016020">
    <property type="term" value="C:membrane"/>
    <property type="evidence" value="ECO:0007669"/>
    <property type="project" value="TreeGrafter"/>
</dbReference>
<protein>
    <recommendedName>
        <fullName evidence="8">Peptidase M48 domain-containing protein</fullName>
    </recommendedName>
</protein>
<reference evidence="9" key="1">
    <citation type="journal article" date="2014" name="Int. J. Syst. Evol. Microbiol.">
        <title>Complete genome sequence of Corynebacterium casei LMG S-19264T (=DSM 44701T), isolated from a smear-ripened cheese.</title>
        <authorList>
            <consortium name="US DOE Joint Genome Institute (JGI-PGF)"/>
            <person name="Walter F."/>
            <person name="Albersmeier A."/>
            <person name="Kalinowski J."/>
            <person name="Ruckert C."/>
        </authorList>
    </citation>
    <scope>NUCLEOTIDE SEQUENCE</scope>
    <source>
        <strain evidence="9">KCTC 12711</strain>
    </source>
</reference>
<dbReference type="InterPro" id="IPR051156">
    <property type="entry name" value="Mito/Outer_Membr_Metalloprot"/>
</dbReference>
<sequence>MLLTQSNRIRYCVTLLSLAFSMLLIQPVLAQTKEQLKKLEETTGLKGKKLKRHLAILQQSPPYKDDELQAYVTEIGNKILAQSEHAHLPYKFIVRDTEVVNAFVNGTPYVFVERGLLTLLNSEAELAAVMAHEIGHNVAKHSKKLQSKNRRDVFLANLASFLVGNSGVGNAIMAQSSVSLYEYKREAELEADSFAAKYLAGAGYEPDQLVNALAQLRDNAILAATTTGQPMAHHGLAASHPRNDKRIREAIEDASILPPGEGYIGREEYRAAIDGLVYGPNYRRNAPSGMKRYSNPTLGITFVYPETWSFKLKGSKVVLKDAEKTAQMTIEIEPTPDRKLSSEEAIKLKYPEGLVDLQKVHPDSERDLGTVGARPAQRVALIMVARNTYHFLGIAKNNQINADQDRAFVDIIRSFRPMTPKDRTADHVKEVYFERLEPGETFESMAKGAGLDDVNAELELRVLNGYYPDGEAEPGTWIKKLRQVKIEP</sequence>
<keyword evidence="10" id="KW-1185">Reference proteome</keyword>
<keyword evidence="2" id="KW-0645">Protease</keyword>
<evidence type="ECO:0000256" key="2">
    <source>
        <dbReference type="ARBA" id="ARBA00022670"/>
    </source>
</evidence>
<dbReference type="Gene3D" id="3.30.2010.10">
    <property type="entry name" value="Metalloproteases ('zincins'), catalytic domain"/>
    <property type="match status" value="1"/>
</dbReference>
<evidence type="ECO:0000256" key="5">
    <source>
        <dbReference type="ARBA" id="ARBA00022833"/>
    </source>
</evidence>
<evidence type="ECO:0000256" key="4">
    <source>
        <dbReference type="ARBA" id="ARBA00022801"/>
    </source>
</evidence>
<keyword evidence="6" id="KW-0482">Metalloprotease</keyword>
<reference evidence="9" key="2">
    <citation type="submission" date="2020-09" db="EMBL/GenBank/DDBJ databases">
        <authorList>
            <person name="Sun Q."/>
            <person name="Kim S."/>
        </authorList>
    </citation>
    <scope>NUCLEOTIDE SEQUENCE</scope>
    <source>
        <strain evidence="9">KCTC 12711</strain>
    </source>
</reference>
<feature type="domain" description="Peptidase M48" evidence="8">
    <location>
        <begin position="69"/>
        <end position="250"/>
    </location>
</feature>
<evidence type="ECO:0000313" key="10">
    <source>
        <dbReference type="Proteomes" id="UP000614811"/>
    </source>
</evidence>
<comment type="caution">
    <text evidence="9">The sequence shown here is derived from an EMBL/GenBank/DDBJ whole genome shotgun (WGS) entry which is preliminary data.</text>
</comment>
<keyword evidence="5" id="KW-0862">Zinc</keyword>
<evidence type="ECO:0000256" key="1">
    <source>
        <dbReference type="ARBA" id="ARBA00001947"/>
    </source>
</evidence>
<organism evidence="9 10">
    <name type="scientific">Arenicella chitinivorans</name>
    <dbReference type="NCBI Taxonomy" id="1329800"/>
    <lineage>
        <taxon>Bacteria</taxon>
        <taxon>Pseudomonadati</taxon>
        <taxon>Pseudomonadota</taxon>
        <taxon>Gammaproteobacteria</taxon>
        <taxon>Arenicellales</taxon>
        <taxon>Arenicellaceae</taxon>
        <taxon>Arenicella</taxon>
    </lineage>
</organism>
<keyword evidence="3" id="KW-0479">Metal-binding</keyword>
<evidence type="ECO:0000313" key="9">
    <source>
        <dbReference type="EMBL" id="GHA11885.1"/>
    </source>
</evidence>
<dbReference type="Proteomes" id="UP000614811">
    <property type="component" value="Unassembled WGS sequence"/>
</dbReference>
<keyword evidence="7" id="KW-0732">Signal</keyword>
<keyword evidence="4" id="KW-0378">Hydrolase</keyword>
<proteinExistence type="predicted"/>
<comment type="cofactor">
    <cofactor evidence="1">
        <name>Zn(2+)</name>
        <dbReference type="ChEBI" id="CHEBI:29105"/>
    </cofactor>
</comment>
<evidence type="ECO:0000259" key="8">
    <source>
        <dbReference type="Pfam" id="PF01435"/>
    </source>
</evidence>
<dbReference type="PANTHER" id="PTHR22726">
    <property type="entry name" value="METALLOENDOPEPTIDASE OMA1"/>
    <property type="match status" value="1"/>
</dbReference>
<name>A0A918RUR3_9GAMM</name>